<dbReference type="Pfam" id="PF02518">
    <property type="entry name" value="HATPase_c"/>
    <property type="match status" value="1"/>
</dbReference>
<proteinExistence type="predicted"/>
<evidence type="ECO:0000256" key="2">
    <source>
        <dbReference type="ARBA" id="ARBA00022553"/>
    </source>
</evidence>
<dbReference type="InterPro" id="IPR003660">
    <property type="entry name" value="HAMP_dom"/>
</dbReference>
<evidence type="ECO:0000256" key="4">
    <source>
        <dbReference type="ARBA" id="ARBA00022777"/>
    </source>
</evidence>
<feature type="domain" description="HAMP" evidence="6">
    <location>
        <begin position="277"/>
        <end position="329"/>
    </location>
</feature>
<keyword evidence="5" id="KW-0812">Transmembrane</keyword>
<evidence type="ECO:0000256" key="5">
    <source>
        <dbReference type="SAM" id="Phobius"/>
    </source>
</evidence>
<dbReference type="Gene3D" id="6.10.340.10">
    <property type="match status" value="1"/>
</dbReference>
<dbReference type="GO" id="GO:0000155">
    <property type="term" value="F:phosphorelay sensor kinase activity"/>
    <property type="evidence" value="ECO:0007669"/>
    <property type="project" value="InterPro"/>
</dbReference>
<keyword evidence="5" id="KW-1133">Transmembrane helix</keyword>
<keyword evidence="4 7" id="KW-0418">Kinase</keyword>
<dbReference type="PANTHER" id="PTHR34220">
    <property type="entry name" value="SENSOR HISTIDINE KINASE YPDA"/>
    <property type="match status" value="1"/>
</dbReference>
<organism evidence="7 8">
    <name type="scientific">Ruminiclostridium herbifermentans</name>
    <dbReference type="NCBI Taxonomy" id="2488810"/>
    <lineage>
        <taxon>Bacteria</taxon>
        <taxon>Bacillati</taxon>
        <taxon>Bacillota</taxon>
        <taxon>Clostridia</taxon>
        <taxon>Eubacteriales</taxon>
        <taxon>Oscillospiraceae</taxon>
        <taxon>Ruminiclostridium</taxon>
    </lineage>
</organism>
<dbReference type="InterPro" id="IPR003594">
    <property type="entry name" value="HATPase_dom"/>
</dbReference>
<dbReference type="Pfam" id="PF06580">
    <property type="entry name" value="His_kinase"/>
    <property type="match status" value="1"/>
</dbReference>
<keyword evidence="5" id="KW-0472">Membrane</keyword>
<dbReference type="GO" id="GO:0016020">
    <property type="term" value="C:membrane"/>
    <property type="evidence" value="ECO:0007669"/>
    <property type="project" value="UniProtKB-SubCell"/>
</dbReference>
<dbReference type="SUPFAM" id="SSF55874">
    <property type="entry name" value="ATPase domain of HSP90 chaperone/DNA topoisomerase II/histidine kinase"/>
    <property type="match status" value="1"/>
</dbReference>
<gene>
    <name evidence="7" type="ORF">EHE19_008640</name>
</gene>
<evidence type="ECO:0000313" key="7">
    <source>
        <dbReference type="EMBL" id="QNU68448.1"/>
    </source>
</evidence>
<dbReference type="InterPro" id="IPR010559">
    <property type="entry name" value="Sig_transdc_His_kin_internal"/>
</dbReference>
<keyword evidence="8" id="KW-1185">Reference proteome</keyword>
<evidence type="ECO:0000313" key="8">
    <source>
        <dbReference type="Proteomes" id="UP000306409"/>
    </source>
</evidence>
<dbReference type="PROSITE" id="PS50885">
    <property type="entry name" value="HAMP"/>
    <property type="match status" value="1"/>
</dbReference>
<dbReference type="InterPro" id="IPR036890">
    <property type="entry name" value="HATPase_C_sf"/>
</dbReference>
<name>A0A7H1VST6_9FIRM</name>
<protein>
    <submittedName>
        <fullName evidence="7">Histidine kinase</fullName>
    </submittedName>
</protein>
<accession>A0A7H1VST6</accession>
<keyword evidence="2" id="KW-0597">Phosphoprotein</keyword>
<dbReference type="PANTHER" id="PTHR34220:SF7">
    <property type="entry name" value="SENSOR HISTIDINE KINASE YPDA"/>
    <property type="match status" value="1"/>
</dbReference>
<comment type="subcellular location">
    <subcellularLocation>
        <location evidence="1">Membrane</location>
    </subcellularLocation>
</comment>
<dbReference type="SMART" id="SM00387">
    <property type="entry name" value="HATPase_c"/>
    <property type="match status" value="1"/>
</dbReference>
<evidence type="ECO:0000259" key="6">
    <source>
        <dbReference type="PROSITE" id="PS50885"/>
    </source>
</evidence>
<dbReference type="Proteomes" id="UP000306409">
    <property type="component" value="Chromosome"/>
</dbReference>
<dbReference type="AlphaFoldDB" id="A0A7H1VST6"/>
<dbReference type="Gene3D" id="3.30.565.10">
    <property type="entry name" value="Histidine kinase-like ATPase, C-terminal domain"/>
    <property type="match status" value="1"/>
</dbReference>
<dbReference type="EMBL" id="CP061336">
    <property type="protein sequence ID" value="QNU68448.1"/>
    <property type="molecule type" value="Genomic_DNA"/>
</dbReference>
<feature type="transmembrane region" description="Helical" evidence="5">
    <location>
        <begin position="253"/>
        <end position="272"/>
    </location>
</feature>
<dbReference type="InterPro" id="IPR050640">
    <property type="entry name" value="Bact_2-comp_sensor_kinase"/>
</dbReference>
<evidence type="ECO:0000256" key="3">
    <source>
        <dbReference type="ARBA" id="ARBA00022679"/>
    </source>
</evidence>
<sequence length="560" mass="64688">MLNHYQNQISADNLRVKSILFEVTTSVYNISDELFMDRDLQKLLATRYNSKQEADKSCSNYTKLKNYINRNTYISSIKIYTNNPTIYKYDSIIQYASIIPVTKEIEKNEWYQQAINSADITWKSLSSLDYWNHISQELSLIRRIPIISTKEYAVLKITISNNYLKNRVQNTSLFNTVSVNRDPVFFSTQRNLSGEYLTIPIDYEKSQYQYSGELYYENKKSMASISTLLPYASKDRIYISTLDFNAFPDVNNIIILCAAIMLLASALPFFLIKHFTNNFSTRIITLREEMHKVSKGNYHILDNIRGEDELSEVYSDLKVMIQNIQKMDAQMYEAKIQEQDLKNQQQKMEFKMLASQINPHFLYNTLETIRMKALAAGNKEVANVIKLLGKSMHYVLENTGTSSTTLKKELDYISIYLTIQKLRFSDRVNYTLNVAENINLEECQILPLLLQPIVENAILHGLEGTENNGQIVINVTTKDDELLLIDIFDNGLGMTKEELESLNNSIHVYEKKSTSSIGLYNINKRIKLFYGEAYGMEIKSTPFEGTLVSLTLPLLNMMEE</sequence>
<dbReference type="KEGG" id="rher:EHE19_008640"/>
<evidence type="ECO:0000256" key="1">
    <source>
        <dbReference type="ARBA" id="ARBA00004370"/>
    </source>
</evidence>
<reference evidence="7 8" key="1">
    <citation type="submission" date="2020-09" db="EMBL/GenBank/DDBJ databases">
        <title>Characterization and genome sequencing of Ruminiclostridium sp. nov. MA18.</title>
        <authorList>
            <person name="Rettenmaier R."/>
            <person name="Kowollik M.-L."/>
            <person name="Liebl W."/>
            <person name="Zverlov V."/>
        </authorList>
    </citation>
    <scope>NUCLEOTIDE SEQUENCE [LARGE SCALE GENOMIC DNA]</scope>
    <source>
        <strain evidence="7 8">MA18</strain>
    </source>
</reference>
<keyword evidence="3" id="KW-0808">Transferase</keyword>